<reference evidence="1" key="1">
    <citation type="submission" date="2014-11" db="EMBL/GenBank/DDBJ databases">
        <authorList>
            <person name="Amaro Gonzalez C."/>
        </authorList>
    </citation>
    <scope>NUCLEOTIDE SEQUENCE</scope>
</reference>
<proteinExistence type="predicted"/>
<protein>
    <submittedName>
        <fullName evidence="1">Uncharacterized protein</fullName>
    </submittedName>
</protein>
<evidence type="ECO:0000313" key="1">
    <source>
        <dbReference type="EMBL" id="JAH42522.1"/>
    </source>
</evidence>
<sequence>MAEERVGCALFKFHLIFFPLKRLSAPSNQLPWI</sequence>
<organism evidence="1">
    <name type="scientific">Anguilla anguilla</name>
    <name type="common">European freshwater eel</name>
    <name type="synonym">Muraena anguilla</name>
    <dbReference type="NCBI Taxonomy" id="7936"/>
    <lineage>
        <taxon>Eukaryota</taxon>
        <taxon>Metazoa</taxon>
        <taxon>Chordata</taxon>
        <taxon>Craniata</taxon>
        <taxon>Vertebrata</taxon>
        <taxon>Euteleostomi</taxon>
        <taxon>Actinopterygii</taxon>
        <taxon>Neopterygii</taxon>
        <taxon>Teleostei</taxon>
        <taxon>Anguilliformes</taxon>
        <taxon>Anguillidae</taxon>
        <taxon>Anguilla</taxon>
    </lineage>
</organism>
<dbReference type="AlphaFoldDB" id="A0A0E9SMR1"/>
<accession>A0A0E9SMR1</accession>
<name>A0A0E9SMR1_ANGAN</name>
<reference evidence="1" key="2">
    <citation type="journal article" date="2015" name="Fish Shellfish Immunol.">
        <title>Early steps in the European eel (Anguilla anguilla)-Vibrio vulnificus interaction in the gills: Role of the RtxA13 toxin.</title>
        <authorList>
            <person name="Callol A."/>
            <person name="Pajuelo D."/>
            <person name="Ebbesson L."/>
            <person name="Teles M."/>
            <person name="MacKenzie S."/>
            <person name="Amaro C."/>
        </authorList>
    </citation>
    <scope>NUCLEOTIDE SEQUENCE</scope>
</reference>
<dbReference type="EMBL" id="GBXM01066055">
    <property type="protein sequence ID" value="JAH42522.1"/>
    <property type="molecule type" value="Transcribed_RNA"/>
</dbReference>